<evidence type="ECO:0000313" key="2">
    <source>
        <dbReference type="EMBL" id="KDQ18917.1"/>
    </source>
</evidence>
<dbReference type="InParanoid" id="A0A067N477"/>
<reference evidence="3" key="1">
    <citation type="journal article" date="2014" name="Proc. Natl. Acad. Sci. U.S.A.">
        <title>Extensive sampling of basidiomycete genomes demonstrates inadequacy of the white-rot/brown-rot paradigm for wood decay fungi.</title>
        <authorList>
            <person name="Riley R."/>
            <person name="Salamov A.A."/>
            <person name="Brown D.W."/>
            <person name="Nagy L.G."/>
            <person name="Floudas D."/>
            <person name="Held B.W."/>
            <person name="Levasseur A."/>
            <person name="Lombard V."/>
            <person name="Morin E."/>
            <person name="Otillar R."/>
            <person name="Lindquist E.A."/>
            <person name="Sun H."/>
            <person name="LaButti K.M."/>
            <person name="Schmutz J."/>
            <person name="Jabbour D."/>
            <person name="Luo H."/>
            <person name="Baker S.E."/>
            <person name="Pisabarro A.G."/>
            <person name="Walton J.D."/>
            <person name="Blanchette R.A."/>
            <person name="Henrissat B."/>
            <person name="Martin F."/>
            <person name="Cullen D."/>
            <person name="Hibbett D.S."/>
            <person name="Grigoriev I.V."/>
        </authorList>
    </citation>
    <scope>NUCLEOTIDE SEQUENCE [LARGE SCALE GENOMIC DNA]</scope>
    <source>
        <strain evidence="3">FD-172 SS1</strain>
    </source>
</reference>
<organism evidence="2 3">
    <name type="scientific">Botryobasidium botryosum (strain FD-172 SS1)</name>
    <dbReference type="NCBI Taxonomy" id="930990"/>
    <lineage>
        <taxon>Eukaryota</taxon>
        <taxon>Fungi</taxon>
        <taxon>Dikarya</taxon>
        <taxon>Basidiomycota</taxon>
        <taxon>Agaricomycotina</taxon>
        <taxon>Agaricomycetes</taxon>
        <taxon>Cantharellales</taxon>
        <taxon>Botryobasidiaceae</taxon>
        <taxon>Botryobasidium</taxon>
    </lineage>
</organism>
<evidence type="ECO:0000256" key="1">
    <source>
        <dbReference type="SAM" id="MobiDB-lite"/>
    </source>
</evidence>
<feature type="compositionally biased region" description="Low complexity" evidence="1">
    <location>
        <begin position="13"/>
        <end position="23"/>
    </location>
</feature>
<feature type="region of interest" description="Disordered" evidence="1">
    <location>
        <begin position="1"/>
        <end position="32"/>
    </location>
</feature>
<sequence>MSAALPCTPVRLSASPSASASPPHYTTTRRRSLYGTEDRIILDPGSRVWK</sequence>
<protein>
    <submittedName>
        <fullName evidence="2">Uncharacterized protein</fullName>
    </submittedName>
</protein>
<feature type="non-terminal residue" evidence="2">
    <location>
        <position position="50"/>
    </location>
</feature>
<dbReference type="AlphaFoldDB" id="A0A067N477"/>
<dbReference type="EMBL" id="KL198020">
    <property type="protein sequence ID" value="KDQ18917.1"/>
    <property type="molecule type" value="Genomic_DNA"/>
</dbReference>
<keyword evidence="3" id="KW-1185">Reference proteome</keyword>
<dbReference type="HOGENOM" id="CLU_3129672_0_0_1"/>
<dbReference type="Proteomes" id="UP000027195">
    <property type="component" value="Unassembled WGS sequence"/>
</dbReference>
<dbReference type="STRING" id="930990.A0A067N477"/>
<gene>
    <name evidence="2" type="ORF">BOTBODRAFT_28393</name>
</gene>
<name>A0A067N477_BOTB1</name>
<evidence type="ECO:0000313" key="3">
    <source>
        <dbReference type="Proteomes" id="UP000027195"/>
    </source>
</evidence>
<accession>A0A067N477</accession>
<proteinExistence type="predicted"/>